<dbReference type="EnsemblMetazoa" id="XM_021039232.2">
    <property type="protein sequence ID" value="XP_020894891.1"/>
    <property type="gene ID" value="LOC110233899"/>
</dbReference>
<feature type="chain" id="PRO_5036995486" evidence="1">
    <location>
        <begin position="22"/>
        <end position="226"/>
    </location>
</feature>
<reference evidence="2" key="1">
    <citation type="submission" date="2022-11" db="UniProtKB">
        <authorList>
            <consortium name="EnsemblMetazoa"/>
        </authorList>
    </citation>
    <scope>IDENTIFICATION</scope>
</reference>
<evidence type="ECO:0000313" key="3">
    <source>
        <dbReference type="Proteomes" id="UP000887567"/>
    </source>
</evidence>
<dbReference type="KEGG" id="epa:110233899"/>
<dbReference type="GeneID" id="110233899"/>
<organism evidence="2 3">
    <name type="scientific">Exaiptasia diaphana</name>
    <name type="common">Tropical sea anemone</name>
    <name type="synonym">Aiptasia pulchella</name>
    <dbReference type="NCBI Taxonomy" id="2652724"/>
    <lineage>
        <taxon>Eukaryota</taxon>
        <taxon>Metazoa</taxon>
        <taxon>Cnidaria</taxon>
        <taxon>Anthozoa</taxon>
        <taxon>Hexacorallia</taxon>
        <taxon>Actiniaria</taxon>
        <taxon>Aiptasiidae</taxon>
        <taxon>Exaiptasia</taxon>
    </lineage>
</organism>
<keyword evidence="1" id="KW-0732">Signal</keyword>
<proteinExistence type="predicted"/>
<dbReference type="RefSeq" id="XP_020894891.1">
    <property type="nucleotide sequence ID" value="XM_021039232.2"/>
</dbReference>
<sequence>MTRFLISFLIIAQCISDFTEGKSLKGLRHHHHHHHRHHHHRAPVFVNPYSYHFIATSSNTNVNDVFPSDDGPIATSSNTNANDVLSYHRPYLPADDEPHYIATSSDNNANNIFANHRPYLSADDGPHYIATFSDNDVLRHHRRKPYAPQDYLLKNSPLLRSSQSLPESSRQFVSNPDRYFINLDGYRGWFVNRGKINFNNGYEDISISKRAQPFRPSDRPIFSELD</sequence>
<feature type="signal peptide" evidence="1">
    <location>
        <begin position="1"/>
        <end position="21"/>
    </location>
</feature>
<evidence type="ECO:0000256" key="1">
    <source>
        <dbReference type="SAM" id="SignalP"/>
    </source>
</evidence>
<dbReference type="AlphaFoldDB" id="A0A913WVV0"/>
<accession>A0A913WVV0</accession>
<protein>
    <submittedName>
        <fullName evidence="2">Uncharacterized protein</fullName>
    </submittedName>
</protein>
<keyword evidence="3" id="KW-1185">Reference proteome</keyword>
<evidence type="ECO:0000313" key="2">
    <source>
        <dbReference type="EnsemblMetazoa" id="XP_020894891.1"/>
    </source>
</evidence>
<name>A0A913WVV0_EXADI</name>
<dbReference type="Proteomes" id="UP000887567">
    <property type="component" value="Unplaced"/>
</dbReference>